<dbReference type="HAMAP" id="MF_00722">
    <property type="entry name" value="NucS"/>
    <property type="match status" value="1"/>
</dbReference>
<dbReference type="InterPro" id="IPR049173">
    <property type="entry name" value="NucS_N_sf"/>
</dbReference>
<dbReference type="CDD" id="cd22341">
    <property type="entry name" value="NucS-like"/>
    <property type="match status" value="1"/>
</dbReference>
<keyword evidence="5 6" id="KW-0238">DNA-binding</keyword>
<evidence type="ECO:0000259" key="8">
    <source>
        <dbReference type="Pfam" id="PF21003"/>
    </source>
</evidence>
<dbReference type="PANTHER" id="PTHR38814:SF1">
    <property type="entry name" value="ENDONUCLEASE NUCS"/>
    <property type="match status" value="1"/>
</dbReference>
<feature type="domain" description="Endonuclease NucS C-terminal" evidence="7">
    <location>
        <begin position="129"/>
        <end position="249"/>
    </location>
</feature>
<dbReference type="Pfam" id="PF21003">
    <property type="entry name" value="NucS_N"/>
    <property type="match status" value="2"/>
</dbReference>
<dbReference type="Gene3D" id="3.40.1350.10">
    <property type="match status" value="1"/>
</dbReference>
<dbReference type="RefSeq" id="WP_378609681.1">
    <property type="nucleotide sequence ID" value="NZ_JBHSQN010000016.1"/>
</dbReference>
<evidence type="ECO:0000313" key="10">
    <source>
        <dbReference type="Proteomes" id="UP001596223"/>
    </source>
</evidence>
<protein>
    <recommendedName>
        <fullName evidence="6">Endonuclease NucS</fullName>
        <ecNumber evidence="6">3.1.-.-</ecNumber>
    </recommendedName>
</protein>
<keyword evidence="3 6" id="KW-0255">Endonuclease</keyword>
<gene>
    <name evidence="6 9" type="primary">nucS</name>
    <name evidence="9" type="ORF">ACFP3H_25195</name>
</gene>
<dbReference type="InterPro" id="IPR002793">
    <property type="entry name" value="Endonuclease_NucS"/>
</dbReference>
<evidence type="ECO:0000256" key="2">
    <source>
        <dbReference type="ARBA" id="ARBA00022722"/>
    </source>
</evidence>
<keyword evidence="2 6" id="KW-0540">Nuclease</keyword>
<accession>A0ABW1K1I9</accession>
<comment type="similarity">
    <text evidence="6">Belongs to the NucS endonuclease family.</text>
</comment>
<sequence>MRLVIARCQVDYVGRLTAHLPMARRLLLIKADGSVLVHSDGGSYKPLNWMSPPCWLQEREVATLEPPAELPNGVRALRDEQPAAPESTITALWVVVNKAGEELRISIEEIEHDSSHDLGVDPGLVKDGVEAHLQELLAEHVTKLGEGYTLVRREYMTPIGPVDLLCRDADGATVAVEIKRRGDIDGVEQLARYLEFLNRDPLLAPVSGVFAAQQMKPQARTMAKVRGIRCFTLDYDELRGMDSNVFRLF</sequence>
<dbReference type="Gene3D" id="2.70.180.20">
    <property type="match status" value="1"/>
</dbReference>
<evidence type="ECO:0000256" key="6">
    <source>
        <dbReference type="HAMAP-Rule" id="MF_00722"/>
    </source>
</evidence>
<organism evidence="9 10">
    <name type="scientific">Nocardia lasii</name>
    <dbReference type="NCBI Taxonomy" id="1616107"/>
    <lineage>
        <taxon>Bacteria</taxon>
        <taxon>Bacillati</taxon>
        <taxon>Actinomycetota</taxon>
        <taxon>Actinomycetes</taxon>
        <taxon>Mycobacteriales</taxon>
        <taxon>Nocardiaceae</taxon>
        <taxon>Nocardia</taxon>
    </lineage>
</organism>
<dbReference type="GO" id="GO:0004519">
    <property type="term" value="F:endonuclease activity"/>
    <property type="evidence" value="ECO:0007669"/>
    <property type="project" value="UniProtKB-KW"/>
</dbReference>
<keyword evidence="10" id="KW-1185">Reference proteome</keyword>
<name>A0ABW1K1I9_9NOCA</name>
<reference evidence="10" key="1">
    <citation type="journal article" date="2019" name="Int. J. Syst. Evol. Microbiol.">
        <title>The Global Catalogue of Microorganisms (GCM) 10K type strain sequencing project: providing services to taxonomists for standard genome sequencing and annotation.</title>
        <authorList>
            <consortium name="The Broad Institute Genomics Platform"/>
            <consortium name="The Broad Institute Genome Sequencing Center for Infectious Disease"/>
            <person name="Wu L."/>
            <person name="Ma J."/>
        </authorList>
    </citation>
    <scope>NUCLEOTIDE SEQUENCE [LARGE SCALE GENOMIC DNA]</scope>
    <source>
        <strain evidence="10">CCUG 36956</strain>
    </source>
</reference>
<keyword evidence="1 6" id="KW-0963">Cytoplasm</keyword>
<evidence type="ECO:0000256" key="3">
    <source>
        <dbReference type="ARBA" id="ARBA00022759"/>
    </source>
</evidence>
<evidence type="ECO:0000256" key="1">
    <source>
        <dbReference type="ARBA" id="ARBA00022490"/>
    </source>
</evidence>
<feature type="domain" description="Endonuclease NucS N-terminal PH-like" evidence="8">
    <location>
        <begin position="2"/>
        <end position="58"/>
    </location>
</feature>
<comment type="subcellular location">
    <subcellularLocation>
        <location evidence="6">Cytoplasm</location>
    </subcellularLocation>
</comment>
<dbReference type="NCBIfam" id="NF002876">
    <property type="entry name" value="PRK03298.1"/>
    <property type="match status" value="1"/>
</dbReference>
<comment type="caution">
    <text evidence="9">The sequence shown here is derived from an EMBL/GenBank/DDBJ whole genome shotgun (WGS) entry which is preliminary data.</text>
</comment>
<evidence type="ECO:0000256" key="4">
    <source>
        <dbReference type="ARBA" id="ARBA00022801"/>
    </source>
</evidence>
<dbReference type="Pfam" id="PF01939">
    <property type="entry name" value="NucS_C"/>
    <property type="match status" value="1"/>
</dbReference>
<dbReference type="PANTHER" id="PTHR38814">
    <property type="entry name" value="ENDONUCLEASE NUCS"/>
    <property type="match status" value="1"/>
</dbReference>
<dbReference type="InterPro" id="IPR048301">
    <property type="entry name" value="NucS_C"/>
</dbReference>
<evidence type="ECO:0000313" key="9">
    <source>
        <dbReference type="EMBL" id="MFC6014363.1"/>
    </source>
</evidence>
<dbReference type="InterPro" id="IPR011856">
    <property type="entry name" value="tRNA_endonuc-like_dom_sf"/>
</dbReference>
<proteinExistence type="inferred from homology"/>
<evidence type="ECO:0000259" key="7">
    <source>
        <dbReference type="Pfam" id="PF01939"/>
    </source>
</evidence>
<keyword evidence="4 6" id="KW-0378">Hydrolase</keyword>
<dbReference type="EMBL" id="JBHSQN010000016">
    <property type="protein sequence ID" value="MFC6014363.1"/>
    <property type="molecule type" value="Genomic_DNA"/>
</dbReference>
<dbReference type="InterPro" id="IPR048302">
    <property type="entry name" value="NucS_N"/>
</dbReference>
<evidence type="ECO:0000256" key="5">
    <source>
        <dbReference type="ARBA" id="ARBA00023125"/>
    </source>
</evidence>
<feature type="domain" description="Endonuclease NucS N-terminal PH-like" evidence="8">
    <location>
        <begin position="89"/>
        <end position="122"/>
    </location>
</feature>
<comment type="function">
    <text evidence="6">Cleaves both 3' and 5' ssDNA extremities of branched DNA structures.</text>
</comment>
<dbReference type="EC" id="3.1.-.-" evidence="6"/>
<dbReference type="Proteomes" id="UP001596223">
    <property type="component" value="Unassembled WGS sequence"/>
</dbReference>